<dbReference type="AlphaFoldDB" id="A0A9K3KC46"/>
<feature type="region of interest" description="Disordered" evidence="8">
    <location>
        <begin position="1"/>
        <end position="20"/>
    </location>
</feature>
<evidence type="ECO:0000256" key="3">
    <source>
        <dbReference type="ARBA" id="ARBA00022771"/>
    </source>
</evidence>
<comment type="caution">
    <text evidence="10">The sequence shown here is derived from an EMBL/GenBank/DDBJ whole genome shotgun (WGS) entry which is preliminary data.</text>
</comment>
<keyword evidence="2" id="KW-0479">Metal-binding</keyword>
<accession>A0A9K3KC46</accession>
<evidence type="ECO:0000313" key="10">
    <source>
        <dbReference type="EMBL" id="KAG7340822.1"/>
    </source>
</evidence>
<dbReference type="GO" id="GO:0000492">
    <property type="term" value="P:box C/D snoRNP assembly"/>
    <property type="evidence" value="ECO:0007669"/>
    <property type="project" value="TreeGrafter"/>
</dbReference>
<keyword evidence="4" id="KW-0862">Zinc</keyword>
<feature type="compositionally biased region" description="Basic residues" evidence="8">
    <location>
        <begin position="121"/>
        <end position="131"/>
    </location>
</feature>
<dbReference type="InterPro" id="IPR007529">
    <property type="entry name" value="Znf_HIT"/>
</dbReference>
<evidence type="ECO:0000256" key="6">
    <source>
        <dbReference type="ARBA" id="ARBA00049654"/>
    </source>
</evidence>
<reference evidence="10" key="1">
    <citation type="journal article" date="2021" name="Sci. Rep.">
        <title>Diploid genomic architecture of Nitzschia inconspicua, an elite biomass production diatom.</title>
        <authorList>
            <person name="Oliver A."/>
            <person name="Podell S."/>
            <person name="Pinowska A."/>
            <person name="Traller J.C."/>
            <person name="Smith S.R."/>
            <person name="McClure R."/>
            <person name="Beliaev A."/>
            <person name="Bohutskyi P."/>
            <person name="Hill E.A."/>
            <person name="Rabines A."/>
            <person name="Zheng H."/>
            <person name="Allen L.Z."/>
            <person name="Kuo A."/>
            <person name="Grigoriev I.V."/>
            <person name="Allen A.E."/>
            <person name="Hazlebeck D."/>
            <person name="Allen E.E."/>
        </authorList>
    </citation>
    <scope>NUCLEOTIDE SEQUENCE</scope>
    <source>
        <strain evidence="10">Hildebrandi</strain>
    </source>
</reference>
<name>A0A9K3KC46_9STRA</name>
<dbReference type="GO" id="GO:0008270">
    <property type="term" value="F:zinc ion binding"/>
    <property type="evidence" value="ECO:0007669"/>
    <property type="project" value="UniProtKB-UniRule"/>
</dbReference>
<dbReference type="PROSITE" id="PS51083">
    <property type="entry name" value="ZF_HIT"/>
    <property type="match status" value="1"/>
</dbReference>
<evidence type="ECO:0000259" key="9">
    <source>
        <dbReference type="PROSITE" id="PS51083"/>
    </source>
</evidence>
<feature type="domain" description="HIT-type" evidence="9">
    <location>
        <begin position="30"/>
        <end position="64"/>
    </location>
</feature>
<keyword evidence="1" id="KW-0597">Phosphoprotein</keyword>
<dbReference type="PANTHER" id="PTHR13483:SF3">
    <property type="entry name" value="BOX C_D SNORNA PROTEIN 1"/>
    <property type="match status" value="1"/>
</dbReference>
<evidence type="ECO:0000256" key="7">
    <source>
        <dbReference type="PROSITE-ProRule" id="PRU00453"/>
    </source>
</evidence>
<proteinExistence type="inferred from homology"/>
<dbReference type="CDD" id="cd23023">
    <property type="entry name" value="zf-HIT_BCD1"/>
    <property type="match status" value="1"/>
</dbReference>
<keyword evidence="11" id="KW-1185">Reference proteome</keyword>
<keyword evidence="3 7" id="KW-0863">Zinc-finger</keyword>
<comment type="function">
    <text evidence="5">Required for box C/D snoRNAs accumulation involved in snoRNA processing, snoRNA transport to the nucleolus and ribosome biogenesis.</text>
</comment>
<organism evidence="10 11">
    <name type="scientific">Nitzschia inconspicua</name>
    <dbReference type="NCBI Taxonomy" id="303405"/>
    <lineage>
        <taxon>Eukaryota</taxon>
        <taxon>Sar</taxon>
        <taxon>Stramenopiles</taxon>
        <taxon>Ochrophyta</taxon>
        <taxon>Bacillariophyta</taxon>
        <taxon>Bacillariophyceae</taxon>
        <taxon>Bacillariophycidae</taxon>
        <taxon>Bacillariales</taxon>
        <taxon>Bacillariaceae</taxon>
        <taxon>Nitzschia</taxon>
    </lineage>
</organism>
<dbReference type="Proteomes" id="UP000693970">
    <property type="component" value="Unassembled WGS sequence"/>
</dbReference>
<evidence type="ECO:0000256" key="8">
    <source>
        <dbReference type="SAM" id="MobiDB-lite"/>
    </source>
</evidence>
<dbReference type="Pfam" id="PF25790">
    <property type="entry name" value="BCD1"/>
    <property type="match status" value="1"/>
</dbReference>
<evidence type="ECO:0000313" key="11">
    <source>
        <dbReference type="Proteomes" id="UP000693970"/>
    </source>
</evidence>
<dbReference type="GO" id="GO:0005634">
    <property type="term" value="C:nucleus"/>
    <property type="evidence" value="ECO:0007669"/>
    <property type="project" value="TreeGrafter"/>
</dbReference>
<comment type="similarity">
    <text evidence="6">Belongs to the BCD1 family.</text>
</comment>
<reference evidence="10" key="2">
    <citation type="submission" date="2021-04" db="EMBL/GenBank/DDBJ databases">
        <authorList>
            <person name="Podell S."/>
        </authorList>
    </citation>
    <scope>NUCLEOTIDE SEQUENCE</scope>
    <source>
        <strain evidence="10">Hildebrandi</strain>
    </source>
</reference>
<protein>
    <recommendedName>
        <fullName evidence="9">HIT-type domain-containing protein</fullName>
    </recommendedName>
</protein>
<dbReference type="InterPro" id="IPR057721">
    <property type="entry name" value="BCD1_alpha/beta"/>
</dbReference>
<dbReference type="InterPro" id="IPR051639">
    <property type="entry name" value="BCD1"/>
</dbReference>
<dbReference type="OrthoDB" id="272357at2759"/>
<dbReference type="GO" id="GO:0070761">
    <property type="term" value="C:pre-snoRNP complex"/>
    <property type="evidence" value="ECO:0007669"/>
    <property type="project" value="TreeGrafter"/>
</dbReference>
<sequence length="362" mass="41145">MGPVDSSAANHSETSSDNNNIESSNNFRLCQECQLQSSVYQCPACQLRTCSLVCCQAHKKRTRCSGKRQRSEFLPLCRMSDQSLRSDYFFLEEVLNQVMPRARKVAKLAETQNDINDNNKRTLHNQRRVSHSKTTPNPKKSRRLVQQAQQRNITLQLLPPFMERHTKNTSWYCGPRDMITWKVEWVLFGLSNIQSTTTSIPTTTTIEFNISENDTNLVDQIRNKTVSMMSSPDSTSTTTEATTATTTTTTTTIEWCLFLKRLPSPANQPRYIEILPQQSLRTVLEGMTIVEHPTIYCVPKNDTQLLNNFPTTEQRLIVEEQENEEEAEEEQSQTGTNDNCHTTTNQCDATLTNTTVATTTVS</sequence>
<dbReference type="GO" id="GO:0000463">
    <property type="term" value="P:maturation of LSU-rRNA from tricistronic rRNA transcript (SSU-rRNA, 5.8S rRNA, LSU-rRNA)"/>
    <property type="evidence" value="ECO:0007669"/>
    <property type="project" value="TreeGrafter"/>
</dbReference>
<evidence type="ECO:0000256" key="5">
    <source>
        <dbReference type="ARBA" id="ARBA00049598"/>
    </source>
</evidence>
<feature type="compositionally biased region" description="Polar residues" evidence="8">
    <location>
        <begin position="132"/>
        <end position="143"/>
    </location>
</feature>
<feature type="region of interest" description="Disordered" evidence="8">
    <location>
        <begin position="110"/>
        <end position="143"/>
    </location>
</feature>
<evidence type="ECO:0000256" key="1">
    <source>
        <dbReference type="ARBA" id="ARBA00022553"/>
    </source>
</evidence>
<feature type="compositionally biased region" description="Polar residues" evidence="8">
    <location>
        <begin position="334"/>
        <end position="346"/>
    </location>
</feature>
<gene>
    <name evidence="10" type="ORF">IV203_024365</name>
</gene>
<evidence type="ECO:0000256" key="4">
    <source>
        <dbReference type="ARBA" id="ARBA00022833"/>
    </source>
</evidence>
<feature type="region of interest" description="Disordered" evidence="8">
    <location>
        <begin position="322"/>
        <end position="346"/>
    </location>
</feature>
<evidence type="ECO:0000256" key="2">
    <source>
        <dbReference type="ARBA" id="ARBA00022723"/>
    </source>
</evidence>
<dbReference type="PANTHER" id="PTHR13483">
    <property type="entry name" value="BOX C_D SNORNA PROTEIN 1-RELATED"/>
    <property type="match status" value="1"/>
</dbReference>
<feature type="compositionally biased region" description="Acidic residues" evidence="8">
    <location>
        <begin position="322"/>
        <end position="331"/>
    </location>
</feature>
<dbReference type="GO" id="GO:0048254">
    <property type="term" value="P:snoRNA localization"/>
    <property type="evidence" value="ECO:0007669"/>
    <property type="project" value="TreeGrafter"/>
</dbReference>
<dbReference type="EMBL" id="JAGRRH010000027">
    <property type="protein sequence ID" value="KAG7340822.1"/>
    <property type="molecule type" value="Genomic_DNA"/>
</dbReference>